<dbReference type="AlphaFoldDB" id="A0A0P0FLN1"/>
<proteinExistence type="predicted"/>
<dbReference type="RefSeq" id="WP_220399908.1">
    <property type="nucleotide sequence ID" value="NZ_CP012801.1"/>
</dbReference>
<dbReference type="PATRIC" id="fig|246787.4.peg.1142"/>
<name>A0A0P0FLN1_9BACE</name>
<dbReference type="KEGG" id="bcel:BcellWH2_01108"/>
<protein>
    <submittedName>
        <fullName evidence="1">Uncharacterized protein</fullName>
    </submittedName>
</protein>
<dbReference type="Proteomes" id="UP000061809">
    <property type="component" value="Chromosome"/>
</dbReference>
<dbReference type="EMBL" id="CP012801">
    <property type="protein sequence ID" value="ALJ58370.1"/>
    <property type="molecule type" value="Genomic_DNA"/>
</dbReference>
<organism evidence="1 2">
    <name type="scientific">Bacteroides cellulosilyticus</name>
    <dbReference type="NCBI Taxonomy" id="246787"/>
    <lineage>
        <taxon>Bacteria</taxon>
        <taxon>Pseudomonadati</taxon>
        <taxon>Bacteroidota</taxon>
        <taxon>Bacteroidia</taxon>
        <taxon>Bacteroidales</taxon>
        <taxon>Bacteroidaceae</taxon>
        <taxon>Bacteroides</taxon>
    </lineage>
</organism>
<accession>A0A0P0FLN1</accession>
<sequence>MSIYQLGDDRLINFKMLATNVPGRKDDDELIHMFCFISAKEIVGTISEI</sequence>
<gene>
    <name evidence="1" type="ORF">BcellWH2_01108</name>
</gene>
<reference evidence="1 2" key="1">
    <citation type="journal article" date="2015" name="Science">
        <title>Genetic determinants of in vivo fitness and diet responsiveness in multiple human gut Bacteroides.</title>
        <authorList>
            <person name="Wu M."/>
            <person name="McNulty N.P."/>
            <person name="Rodionov D.A."/>
            <person name="Khoroshkin M.S."/>
            <person name="Griffin N.W."/>
            <person name="Cheng J."/>
            <person name="Latreille P."/>
            <person name="Kerstetter R.A."/>
            <person name="Terrapon N."/>
            <person name="Henrissat B."/>
            <person name="Osterman A.L."/>
            <person name="Gordon J.I."/>
        </authorList>
    </citation>
    <scope>NUCLEOTIDE SEQUENCE [LARGE SCALE GENOMIC DNA]</scope>
    <source>
        <strain evidence="1 2">WH2</strain>
    </source>
</reference>
<evidence type="ECO:0000313" key="2">
    <source>
        <dbReference type="Proteomes" id="UP000061809"/>
    </source>
</evidence>
<evidence type="ECO:0000313" key="1">
    <source>
        <dbReference type="EMBL" id="ALJ58370.1"/>
    </source>
</evidence>